<proteinExistence type="predicted"/>
<keyword evidence="2" id="KW-1185">Reference proteome</keyword>
<dbReference type="KEGG" id="cko:CKO_04985"/>
<sequence length="97" mass="10741">MPRVNDLGVESVSTTVRHDISFDSEQNSSHSNSNRCARKGVFIYQRVSGFRFLRVVRKVASWQESFQRVVALARVLPDGDESVLSGLQIGIISGDCA</sequence>
<dbReference type="HOGENOM" id="CLU_2341708_0_0_6"/>
<evidence type="ECO:0000313" key="2">
    <source>
        <dbReference type="Proteomes" id="UP000008148"/>
    </source>
</evidence>
<organism evidence="1 2">
    <name type="scientific">Citrobacter koseri (strain ATCC BAA-895 / CDC 4225-83 / SGSC4696)</name>
    <dbReference type="NCBI Taxonomy" id="290338"/>
    <lineage>
        <taxon>Bacteria</taxon>
        <taxon>Pseudomonadati</taxon>
        <taxon>Pseudomonadota</taxon>
        <taxon>Gammaproteobacteria</taxon>
        <taxon>Enterobacterales</taxon>
        <taxon>Enterobacteriaceae</taxon>
        <taxon>Citrobacter</taxon>
    </lineage>
</organism>
<protein>
    <submittedName>
        <fullName evidence="1">Uncharacterized protein</fullName>
    </submittedName>
</protein>
<dbReference type="Proteomes" id="UP000008148">
    <property type="component" value="Chromosome"/>
</dbReference>
<name>A8ARB5_CITK8</name>
<accession>A8ARB5</accession>
<dbReference type="EMBL" id="CP000822">
    <property type="protein sequence ID" value="ABV16029.1"/>
    <property type="molecule type" value="Genomic_DNA"/>
</dbReference>
<gene>
    <name evidence="1" type="ordered locus">CKO_04985</name>
</gene>
<evidence type="ECO:0000313" key="1">
    <source>
        <dbReference type="EMBL" id="ABV16029.1"/>
    </source>
</evidence>
<reference evidence="1 2" key="1">
    <citation type="submission" date="2007-08" db="EMBL/GenBank/DDBJ databases">
        <authorList>
            <consortium name="The Citrobacter koseri Genome Sequencing Project"/>
            <person name="McClelland M."/>
            <person name="Sanderson E.K."/>
            <person name="Porwollik S."/>
            <person name="Spieth J."/>
            <person name="Clifton W.S."/>
            <person name="Latreille P."/>
            <person name="Courtney L."/>
            <person name="Wang C."/>
            <person name="Pepin K."/>
            <person name="Bhonagiri V."/>
            <person name="Nash W."/>
            <person name="Johnson M."/>
            <person name="Thiruvilangam P."/>
            <person name="Wilson R."/>
        </authorList>
    </citation>
    <scope>NUCLEOTIDE SEQUENCE [LARGE SCALE GENOMIC DNA]</scope>
    <source>
        <strain evidence="2">ATCC BAA-895 / CDC 4225-83 / SGSC4696</strain>
    </source>
</reference>
<dbReference type="AlphaFoldDB" id="A8ARB5"/>